<comment type="subcellular location">
    <subcellularLocation>
        <location evidence="1">Membrane</location>
        <topology evidence="1">Multi-pass membrane protein</topology>
    </subcellularLocation>
</comment>
<keyword evidence="4 5" id="KW-0472">Membrane</keyword>
<dbReference type="GO" id="GO:0016020">
    <property type="term" value="C:membrane"/>
    <property type="evidence" value="ECO:0007669"/>
    <property type="project" value="UniProtKB-SubCell"/>
</dbReference>
<evidence type="ECO:0000313" key="6">
    <source>
        <dbReference type="EMBL" id="KAI6780538.1"/>
    </source>
</evidence>
<evidence type="ECO:0000256" key="5">
    <source>
        <dbReference type="SAM" id="Phobius"/>
    </source>
</evidence>
<dbReference type="Pfam" id="PF00083">
    <property type="entry name" value="Sugar_tr"/>
    <property type="match status" value="1"/>
</dbReference>
<dbReference type="PANTHER" id="PTHR48022:SF59">
    <property type="entry name" value="MAJOR FACILITATOR SUPERFAMILY (MFS) PROFILE DOMAIN-CONTAINING PROTEIN"/>
    <property type="match status" value="1"/>
</dbReference>
<name>A0A9P9XZ24_9HYPO</name>
<evidence type="ECO:0000256" key="1">
    <source>
        <dbReference type="ARBA" id="ARBA00004141"/>
    </source>
</evidence>
<sequence length="113" mass="13098">MATRQVLIRPLLLPAFIYALGGMPVIWDQDIFFIEESPRWLLLVNRREEAMAGLSRLRGLPVDDPRVQHEIVENEEDIDRTAEEVSNASFWIIAKETFTKSPKLRRVQHSVLT</sequence>
<organism evidence="6 7">
    <name type="scientific">Emericellopsis cladophorae</name>
    <dbReference type="NCBI Taxonomy" id="2686198"/>
    <lineage>
        <taxon>Eukaryota</taxon>
        <taxon>Fungi</taxon>
        <taxon>Dikarya</taxon>
        <taxon>Ascomycota</taxon>
        <taxon>Pezizomycotina</taxon>
        <taxon>Sordariomycetes</taxon>
        <taxon>Hypocreomycetidae</taxon>
        <taxon>Hypocreales</taxon>
        <taxon>Bionectriaceae</taxon>
        <taxon>Emericellopsis</taxon>
    </lineage>
</organism>
<dbReference type="OrthoDB" id="5296287at2759"/>
<accession>A0A9P9XZ24</accession>
<evidence type="ECO:0000256" key="3">
    <source>
        <dbReference type="ARBA" id="ARBA00022989"/>
    </source>
</evidence>
<evidence type="ECO:0000256" key="2">
    <source>
        <dbReference type="ARBA" id="ARBA00022692"/>
    </source>
</evidence>
<dbReference type="Proteomes" id="UP001055219">
    <property type="component" value="Unassembled WGS sequence"/>
</dbReference>
<evidence type="ECO:0000313" key="7">
    <source>
        <dbReference type="Proteomes" id="UP001055219"/>
    </source>
</evidence>
<feature type="transmembrane region" description="Helical" evidence="5">
    <location>
        <begin position="7"/>
        <end position="27"/>
    </location>
</feature>
<dbReference type="GO" id="GO:0005351">
    <property type="term" value="F:carbohydrate:proton symporter activity"/>
    <property type="evidence" value="ECO:0007669"/>
    <property type="project" value="TreeGrafter"/>
</dbReference>
<proteinExistence type="predicted"/>
<protein>
    <submittedName>
        <fullName evidence="6">Uncharacterized protein</fullName>
    </submittedName>
</protein>
<evidence type="ECO:0000256" key="4">
    <source>
        <dbReference type="ARBA" id="ARBA00023136"/>
    </source>
</evidence>
<dbReference type="EMBL" id="JAGIXG020000031">
    <property type="protein sequence ID" value="KAI6780538.1"/>
    <property type="molecule type" value="Genomic_DNA"/>
</dbReference>
<dbReference type="RefSeq" id="XP_051361394.1">
    <property type="nucleotide sequence ID" value="XM_051507436.1"/>
</dbReference>
<dbReference type="InterPro" id="IPR005828">
    <property type="entry name" value="MFS_sugar_transport-like"/>
</dbReference>
<reference evidence="6" key="1">
    <citation type="journal article" date="2021" name="J Fungi (Basel)">
        <title>Genomic and Metabolomic Analyses of the Marine Fungus Emericellopsis cladophorae: Insights into Saltwater Adaptability Mechanisms and Its Biosynthetic Potential.</title>
        <authorList>
            <person name="Goncalves M.F.M."/>
            <person name="Hilario S."/>
            <person name="Van de Peer Y."/>
            <person name="Esteves A.C."/>
            <person name="Alves A."/>
        </authorList>
    </citation>
    <scope>NUCLEOTIDE SEQUENCE</scope>
    <source>
        <strain evidence="6">MUM 19.33</strain>
    </source>
</reference>
<gene>
    <name evidence="6" type="ORF">J7T54_000178</name>
</gene>
<keyword evidence="2 5" id="KW-0812">Transmembrane</keyword>
<keyword evidence="3 5" id="KW-1133">Transmembrane helix</keyword>
<dbReference type="InterPro" id="IPR050360">
    <property type="entry name" value="MFS_Sugar_Transporters"/>
</dbReference>
<dbReference type="PANTHER" id="PTHR48022">
    <property type="entry name" value="PLASTIDIC GLUCOSE TRANSPORTER 4"/>
    <property type="match status" value="1"/>
</dbReference>
<dbReference type="Gene3D" id="1.20.1250.20">
    <property type="entry name" value="MFS general substrate transporter like domains"/>
    <property type="match status" value="1"/>
</dbReference>
<dbReference type="GeneID" id="75826699"/>
<reference evidence="6" key="2">
    <citation type="submission" date="2022-07" db="EMBL/GenBank/DDBJ databases">
        <authorList>
            <person name="Goncalves M.F.M."/>
            <person name="Hilario S."/>
            <person name="Van De Peer Y."/>
            <person name="Esteves A.C."/>
            <person name="Alves A."/>
        </authorList>
    </citation>
    <scope>NUCLEOTIDE SEQUENCE</scope>
    <source>
        <strain evidence="6">MUM 19.33</strain>
    </source>
</reference>
<keyword evidence="7" id="KW-1185">Reference proteome</keyword>
<comment type="caution">
    <text evidence="6">The sequence shown here is derived from an EMBL/GenBank/DDBJ whole genome shotgun (WGS) entry which is preliminary data.</text>
</comment>
<dbReference type="InterPro" id="IPR036259">
    <property type="entry name" value="MFS_trans_sf"/>
</dbReference>
<dbReference type="AlphaFoldDB" id="A0A9P9XZ24"/>